<evidence type="ECO:0000313" key="2">
    <source>
        <dbReference type="Proteomes" id="UP000072421"/>
    </source>
</evidence>
<accession>A0A127PHL5</accession>
<proteinExistence type="predicted"/>
<dbReference type="InterPro" id="IPR021332">
    <property type="entry name" value="DUF2944"/>
</dbReference>
<sequence>MDQIVAQAMQKWPNVPHCYGWLTLDARGAWRMRDEQAQRHNLPGDKIMHAALVGFINRNYSADENGCWYFQNGPQRVYVDLELTPYIAHTDPTQGFVLQNGAAMAAIESVMLTEQGRLLLIAPGQVAAVDDRDLVQCLADLRMDGNPVSDETLLDWIAAPHQTLTWQKSGTTLPVMHIATENIATHFGFTQKPRQT</sequence>
<protein>
    <recommendedName>
        <fullName evidence="3">DUF2946 family protein</fullName>
    </recommendedName>
</protein>
<name>A0A127PHL5_9BURK</name>
<organism evidence="1">
    <name type="scientific">Collimonas fungivorans</name>
    <dbReference type="NCBI Taxonomy" id="158899"/>
    <lineage>
        <taxon>Bacteria</taxon>
        <taxon>Pseudomonadati</taxon>
        <taxon>Pseudomonadota</taxon>
        <taxon>Betaproteobacteria</taxon>
        <taxon>Burkholderiales</taxon>
        <taxon>Oxalobacteraceae</taxon>
        <taxon>Collimonas</taxon>
    </lineage>
</organism>
<dbReference type="Pfam" id="PF11161">
    <property type="entry name" value="DUF2944"/>
    <property type="match status" value="1"/>
</dbReference>
<gene>
    <name evidence="1" type="ORF">CFter6_4654</name>
</gene>
<dbReference type="PATRIC" id="fig|158899.10.peg.4601"/>
<dbReference type="RefSeq" id="WP_061541616.1">
    <property type="nucleotide sequence ID" value="NZ_CP013232.1"/>
</dbReference>
<evidence type="ECO:0000313" key="1">
    <source>
        <dbReference type="EMBL" id="AMO97237.1"/>
    </source>
</evidence>
<evidence type="ECO:0008006" key="3">
    <source>
        <dbReference type="Google" id="ProtNLM"/>
    </source>
</evidence>
<dbReference type="Proteomes" id="UP000072421">
    <property type="component" value="Chromosome"/>
</dbReference>
<dbReference type="OrthoDB" id="7057642at2"/>
<dbReference type="AlphaFoldDB" id="A0A127PHL5"/>
<reference evidence="1 2" key="1">
    <citation type="submission" date="2015-11" db="EMBL/GenBank/DDBJ databases">
        <title>Exploring the genomic traits of fungus-feeding bacterial genus Collimonas.</title>
        <authorList>
            <person name="Song C."/>
            <person name="Schmidt R."/>
            <person name="de Jager V."/>
            <person name="Krzyzanowska D."/>
            <person name="Jongedijk E."/>
            <person name="Cankar K."/>
            <person name="Beekwilder J."/>
            <person name="van Veen A."/>
            <person name="de Boer W."/>
            <person name="van Veen J.A."/>
            <person name="Garbeva P."/>
        </authorList>
    </citation>
    <scope>NUCLEOTIDE SEQUENCE [LARGE SCALE GENOMIC DNA]</scope>
    <source>
        <strain evidence="1 2">Ter6</strain>
    </source>
</reference>
<dbReference type="EMBL" id="CP013232">
    <property type="protein sequence ID" value="AMO97237.1"/>
    <property type="molecule type" value="Genomic_DNA"/>
</dbReference>